<evidence type="ECO:0000313" key="2">
    <source>
        <dbReference type="Proteomes" id="UP000317881"/>
    </source>
</evidence>
<keyword evidence="2" id="KW-1185">Reference proteome</keyword>
<reference evidence="1 2" key="1">
    <citation type="submission" date="2019-06" db="EMBL/GenBank/DDBJ databases">
        <title>Whole genome shotgun sequence of Streptomyces spinoverrucosus NBRC 14228.</title>
        <authorList>
            <person name="Hosoyama A."/>
            <person name="Uohara A."/>
            <person name="Ohji S."/>
            <person name="Ichikawa N."/>
        </authorList>
    </citation>
    <scope>NUCLEOTIDE SEQUENCE [LARGE SCALE GENOMIC DNA]</scope>
    <source>
        <strain evidence="1 2">NBRC 14228</strain>
    </source>
</reference>
<dbReference type="Proteomes" id="UP000317881">
    <property type="component" value="Unassembled WGS sequence"/>
</dbReference>
<accession>A0A4Y3VLY2</accession>
<sequence length="58" mass="6703">MRADGERMTFTRGQVVVAELRTAGWVEWLEERAMRGRQAYMDSNQSKAFAEFLARSFG</sequence>
<comment type="caution">
    <text evidence="1">The sequence shown here is derived from an EMBL/GenBank/DDBJ whole genome shotgun (WGS) entry which is preliminary data.</text>
</comment>
<protein>
    <submittedName>
        <fullName evidence="1">Uncharacterized protein</fullName>
    </submittedName>
</protein>
<name>A0A4Y3VLY2_9ACTN</name>
<dbReference type="EMBL" id="BJND01000045">
    <property type="protein sequence ID" value="GEC08002.1"/>
    <property type="molecule type" value="Genomic_DNA"/>
</dbReference>
<evidence type="ECO:0000313" key="1">
    <source>
        <dbReference type="EMBL" id="GEC08002.1"/>
    </source>
</evidence>
<dbReference type="AlphaFoldDB" id="A0A4Y3VLY2"/>
<proteinExistence type="predicted"/>
<organism evidence="1 2">
    <name type="scientific">Streptomyces spinoverrucosus</name>
    <dbReference type="NCBI Taxonomy" id="284043"/>
    <lineage>
        <taxon>Bacteria</taxon>
        <taxon>Bacillati</taxon>
        <taxon>Actinomycetota</taxon>
        <taxon>Actinomycetes</taxon>
        <taxon>Kitasatosporales</taxon>
        <taxon>Streptomycetaceae</taxon>
        <taxon>Streptomyces</taxon>
    </lineage>
</organism>
<gene>
    <name evidence="1" type="ORF">SSP24_56570</name>
</gene>